<comment type="caution">
    <text evidence="1">The sequence shown here is derived from an EMBL/GenBank/DDBJ whole genome shotgun (WGS) entry which is preliminary data.</text>
</comment>
<evidence type="ECO:0000313" key="1">
    <source>
        <dbReference type="EMBL" id="GAA0453999.1"/>
    </source>
</evidence>
<keyword evidence="2" id="KW-1185">Reference proteome</keyword>
<name>A0ABP3JHV1_9ACTN</name>
<reference evidence="2" key="1">
    <citation type="journal article" date="2019" name="Int. J. Syst. Evol. Microbiol.">
        <title>The Global Catalogue of Microorganisms (GCM) 10K type strain sequencing project: providing services to taxonomists for standard genome sequencing and annotation.</title>
        <authorList>
            <consortium name="The Broad Institute Genomics Platform"/>
            <consortium name="The Broad Institute Genome Sequencing Center for Infectious Disease"/>
            <person name="Wu L."/>
            <person name="Ma J."/>
        </authorList>
    </citation>
    <scope>NUCLEOTIDE SEQUENCE [LARGE SCALE GENOMIC DNA]</scope>
    <source>
        <strain evidence="2">JCM 10649</strain>
    </source>
</reference>
<gene>
    <name evidence="1" type="ORF">GCM10009544_15960</name>
</gene>
<dbReference type="InterPro" id="IPR011009">
    <property type="entry name" value="Kinase-like_dom_sf"/>
</dbReference>
<dbReference type="Gene3D" id="3.90.1200.10">
    <property type="match status" value="1"/>
</dbReference>
<dbReference type="SUPFAM" id="SSF56112">
    <property type="entry name" value="Protein kinase-like (PK-like)"/>
    <property type="match status" value="1"/>
</dbReference>
<protein>
    <recommendedName>
        <fullName evidence="3">Aminoglycoside phosphotransferase</fullName>
    </recommendedName>
</protein>
<proteinExistence type="predicted"/>
<evidence type="ECO:0008006" key="3">
    <source>
        <dbReference type="Google" id="ProtNLM"/>
    </source>
</evidence>
<dbReference type="EMBL" id="BAAAHB010000011">
    <property type="protein sequence ID" value="GAA0453999.1"/>
    <property type="molecule type" value="Genomic_DNA"/>
</dbReference>
<evidence type="ECO:0000313" key="2">
    <source>
        <dbReference type="Proteomes" id="UP001499895"/>
    </source>
</evidence>
<dbReference type="Proteomes" id="UP001499895">
    <property type="component" value="Unassembled WGS sequence"/>
</dbReference>
<sequence>MADVRVNWGELPAGVRGAVEARTGPVDAVVGVPFGITCRFAAVLSTAGGQVFVKGVPAGYERGRSAQSWEVALNPAVVGVSPRLLWRVEAAGWDLLGFEFVPGAHADLSPGSPDLPAVADVLTAAGGRRAPAGVPPLTDRWSDLDEEDLVLLAGDTLLHTDTNPHNLLVGAGRGWLVDWALPAAGPAWVDVAFTALRLMECGEHSPESALDWAHQFDCWAGVDPRALAALEGATRRHRVAAVGERGARWANGVFASLLEAHVHAAAR</sequence>
<accession>A0ABP3JHV1</accession>
<organism evidence="1 2">
    <name type="scientific">Streptomyces stramineus</name>
    <dbReference type="NCBI Taxonomy" id="173861"/>
    <lineage>
        <taxon>Bacteria</taxon>
        <taxon>Bacillati</taxon>
        <taxon>Actinomycetota</taxon>
        <taxon>Actinomycetes</taxon>
        <taxon>Kitasatosporales</taxon>
        <taxon>Streptomycetaceae</taxon>
        <taxon>Streptomyces</taxon>
    </lineage>
</organism>